<protein>
    <recommendedName>
        <fullName evidence="3 8">Dihydrofolate reductase</fullName>
        <ecNumber evidence="3 8">1.5.1.3</ecNumber>
    </recommendedName>
</protein>
<dbReference type="InterPro" id="IPR001796">
    <property type="entry name" value="DHFR_dom"/>
</dbReference>
<keyword evidence="6 8" id="KW-0560">Oxidoreductase</keyword>
<dbReference type="InterPro" id="IPR024072">
    <property type="entry name" value="DHFR-like_dom_sf"/>
</dbReference>
<dbReference type="GO" id="GO:0050661">
    <property type="term" value="F:NADP binding"/>
    <property type="evidence" value="ECO:0007669"/>
    <property type="project" value="InterPro"/>
</dbReference>
<feature type="domain" description="DHFR" evidence="10">
    <location>
        <begin position="2"/>
        <end position="167"/>
    </location>
</feature>
<keyword evidence="12" id="KW-1185">Reference proteome</keyword>
<comment type="pathway">
    <text evidence="1 8">Cofactor biosynthesis; tetrahydrofolate biosynthesis; 5,6,7,8-tetrahydrofolate from 7,8-dihydrofolate: step 1/1.</text>
</comment>
<dbReference type="PANTHER" id="PTHR48069:SF3">
    <property type="entry name" value="DIHYDROFOLATE REDUCTASE"/>
    <property type="match status" value="1"/>
</dbReference>
<keyword evidence="4 8" id="KW-0554">One-carbon metabolism</keyword>
<evidence type="ECO:0000256" key="8">
    <source>
        <dbReference type="PIRNR" id="PIRNR000194"/>
    </source>
</evidence>
<dbReference type="PRINTS" id="PR00070">
    <property type="entry name" value="DHFR"/>
</dbReference>
<dbReference type="GO" id="GO:0016301">
    <property type="term" value="F:kinase activity"/>
    <property type="evidence" value="ECO:0007669"/>
    <property type="project" value="UniProtKB-KW"/>
</dbReference>
<dbReference type="EC" id="1.5.1.3" evidence="3 8"/>
<comment type="similarity">
    <text evidence="2 8 9">Belongs to the dihydrofolate reductase family.</text>
</comment>
<dbReference type="PANTHER" id="PTHR48069">
    <property type="entry name" value="DIHYDROFOLATE REDUCTASE"/>
    <property type="match status" value="1"/>
</dbReference>
<evidence type="ECO:0000313" key="11">
    <source>
        <dbReference type="EMBL" id="MTD94239.1"/>
    </source>
</evidence>
<name>A0A6I3KIP3_9HYPH</name>
<evidence type="ECO:0000256" key="5">
    <source>
        <dbReference type="ARBA" id="ARBA00022857"/>
    </source>
</evidence>
<dbReference type="AlphaFoldDB" id="A0A6I3KIP3"/>
<dbReference type="GO" id="GO:0005829">
    <property type="term" value="C:cytosol"/>
    <property type="evidence" value="ECO:0007669"/>
    <property type="project" value="TreeGrafter"/>
</dbReference>
<evidence type="ECO:0000256" key="6">
    <source>
        <dbReference type="ARBA" id="ARBA00023002"/>
    </source>
</evidence>
<dbReference type="PROSITE" id="PS00075">
    <property type="entry name" value="DHFR_1"/>
    <property type="match status" value="1"/>
</dbReference>
<dbReference type="UniPathway" id="UPA00077">
    <property type="reaction ID" value="UER00158"/>
</dbReference>
<dbReference type="EMBL" id="WMBQ01000001">
    <property type="protein sequence ID" value="MTD94239.1"/>
    <property type="molecule type" value="Genomic_DNA"/>
</dbReference>
<dbReference type="GO" id="GO:0006730">
    <property type="term" value="P:one-carbon metabolic process"/>
    <property type="evidence" value="ECO:0007669"/>
    <property type="project" value="UniProtKB-KW"/>
</dbReference>
<comment type="function">
    <text evidence="7 8">Key enzyme in folate metabolism. Catalyzes an essential reaction for de novo glycine and purine synthesis, and for DNA precursor synthesis.</text>
</comment>
<evidence type="ECO:0000256" key="3">
    <source>
        <dbReference type="ARBA" id="ARBA00012856"/>
    </source>
</evidence>
<proteinExistence type="inferred from homology"/>
<keyword evidence="11" id="KW-0808">Transferase</keyword>
<evidence type="ECO:0000313" key="12">
    <source>
        <dbReference type="Proteomes" id="UP000440694"/>
    </source>
</evidence>
<evidence type="ECO:0000259" key="10">
    <source>
        <dbReference type="PROSITE" id="PS51330"/>
    </source>
</evidence>
<reference evidence="11 12" key="1">
    <citation type="submission" date="2019-11" db="EMBL/GenBank/DDBJ databases">
        <title>Identification of a novel strain.</title>
        <authorList>
            <person name="Xu Q."/>
            <person name="Wang G."/>
        </authorList>
    </citation>
    <scope>NUCLEOTIDE SEQUENCE [LARGE SCALE GENOMIC DNA]</scope>
    <source>
        <strain evidence="12">xq</strain>
    </source>
</reference>
<dbReference type="GO" id="GO:0046654">
    <property type="term" value="P:tetrahydrofolate biosynthetic process"/>
    <property type="evidence" value="ECO:0007669"/>
    <property type="project" value="UniProtKB-UniPathway"/>
</dbReference>
<keyword evidence="5 8" id="KW-0521">NADP</keyword>
<dbReference type="PROSITE" id="PS51330">
    <property type="entry name" value="DHFR_2"/>
    <property type="match status" value="1"/>
</dbReference>
<dbReference type="CDD" id="cd00209">
    <property type="entry name" value="DHFR"/>
    <property type="match status" value="1"/>
</dbReference>
<dbReference type="InterPro" id="IPR017925">
    <property type="entry name" value="DHFR_CS"/>
</dbReference>
<evidence type="ECO:0000256" key="7">
    <source>
        <dbReference type="ARBA" id="ARBA00025067"/>
    </source>
</evidence>
<evidence type="ECO:0000256" key="4">
    <source>
        <dbReference type="ARBA" id="ARBA00022563"/>
    </source>
</evidence>
<dbReference type="Pfam" id="PF00186">
    <property type="entry name" value="DHFR_1"/>
    <property type="match status" value="1"/>
</dbReference>
<dbReference type="RefSeq" id="WP_154738690.1">
    <property type="nucleotide sequence ID" value="NZ_WMBQ01000001.1"/>
</dbReference>
<sequence>MIISLVVAVADNGVIGRDGTLPWHISSDLKTFRRLTMGKPLIMGRRTFQSLKKPLDGRDNIVVSRSAGYKPDGAIIASDFDTALAIARDCANKRGVDEIAVIGGTSVFAAALPIADRIYKTEVHGSPPGDAHFPTIDWGEWQEAAREALPRGPNDDFSATLIELRRR</sequence>
<dbReference type="GO" id="GO:0004146">
    <property type="term" value="F:dihydrofolate reductase activity"/>
    <property type="evidence" value="ECO:0007669"/>
    <property type="project" value="UniProtKB-EC"/>
</dbReference>
<organism evidence="11 12">
    <name type="scientific">Hyphomicrobium album</name>
    <dbReference type="NCBI Taxonomy" id="2665159"/>
    <lineage>
        <taxon>Bacteria</taxon>
        <taxon>Pseudomonadati</taxon>
        <taxon>Pseudomonadota</taxon>
        <taxon>Alphaproteobacteria</taxon>
        <taxon>Hyphomicrobiales</taxon>
        <taxon>Hyphomicrobiaceae</taxon>
        <taxon>Hyphomicrobium</taxon>
    </lineage>
</organism>
<evidence type="ECO:0000256" key="9">
    <source>
        <dbReference type="RuleBase" id="RU004474"/>
    </source>
</evidence>
<dbReference type="Proteomes" id="UP000440694">
    <property type="component" value="Unassembled WGS sequence"/>
</dbReference>
<dbReference type="InterPro" id="IPR012259">
    <property type="entry name" value="DHFR"/>
</dbReference>
<dbReference type="SUPFAM" id="SSF53597">
    <property type="entry name" value="Dihydrofolate reductase-like"/>
    <property type="match status" value="1"/>
</dbReference>
<evidence type="ECO:0000256" key="2">
    <source>
        <dbReference type="ARBA" id="ARBA00009539"/>
    </source>
</evidence>
<gene>
    <name evidence="11" type="ORF">GIW81_07805</name>
</gene>
<dbReference type="GO" id="GO:0046452">
    <property type="term" value="P:dihydrofolate metabolic process"/>
    <property type="evidence" value="ECO:0007669"/>
    <property type="project" value="TreeGrafter"/>
</dbReference>
<comment type="caution">
    <text evidence="11">The sequence shown here is derived from an EMBL/GenBank/DDBJ whole genome shotgun (WGS) entry which is preliminary data.</text>
</comment>
<dbReference type="GO" id="GO:0046655">
    <property type="term" value="P:folic acid metabolic process"/>
    <property type="evidence" value="ECO:0007669"/>
    <property type="project" value="TreeGrafter"/>
</dbReference>
<comment type="catalytic activity">
    <reaction evidence="8">
        <text>(6S)-5,6,7,8-tetrahydrofolate + NADP(+) = 7,8-dihydrofolate + NADPH + H(+)</text>
        <dbReference type="Rhea" id="RHEA:15009"/>
        <dbReference type="ChEBI" id="CHEBI:15378"/>
        <dbReference type="ChEBI" id="CHEBI:57451"/>
        <dbReference type="ChEBI" id="CHEBI:57453"/>
        <dbReference type="ChEBI" id="CHEBI:57783"/>
        <dbReference type="ChEBI" id="CHEBI:58349"/>
        <dbReference type="EC" id="1.5.1.3"/>
    </reaction>
</comment>
<dbReference type="PIRSF" id="PIRSF000194">
    <property type="entry name" value="DHFR"/>
    <property type="match status" value="1"/>
</dbReference>
<accession>A0A6I3KIP3</accession>
<evidence type="ECO:0000256" key="1">
    <source>
        <dbReference type="ARBA" id="ARBA00004903"/>
    </source>
</evidence>
<dbReference type="Gene3D" id="3.40.430.10">
    <property type="entry name" value="Dihydrofolate Reductase, subunit A"/>
    <property type="match status" value="1"/>
</dbReference>
<keyword evidence="11" id="KW-0418">Kinase</keyword>